<feature type="domain" description="Xaa-Pro dipeptidyl-peptidase C-terminal" evidence="2">
    <location>
        <begin position="323"/>
        <end position="546"/>
    </location>
</feature>
<evidence type="ECO:0000256" key="1">
    <source>
        <dbReference type="ARBA" id="ARBA00022801"/>
    </source>
</evidence>
<dbReference type="InterPro" id="IPR050585">
    <property type="entry name" value="Xaa-Pro_dipeptidyl-ppase/CocE"/>
</dbReference>
<dbReference type="InterPro" id="IPR013736">
    <property type="entry name" value="Xaa-Pro_dipept_C"/>
</dbReference>
<evidence type="ECO:0000313" key="4">
    <source>
        <dbReference type="Proteomes" id="UP000465866"/>
    </source>
</evidence>
<name>A0A7I7KQY2_9MYCO</name>
<dbReference type="EMBL" id="AP022569">
    <property type="protein sequence ID" value="BBX44109.1"/>
    <property type="molecule type" value="Genomic_DNA"/>
</dbReference>
<dbReference type="Gene3D" id="2.60.120.260">
    <property type="entry name" value="Galactose-binding domain-like"/>
    <property type="match status" value="1"/>
</dbReference>
<dbReference type="Pfam" id="PF02129">
    <property type="entry name" value="Peptidase_S15"/>
    <property type="match status" value="1"/>
</dbReference>
<reference evidence="3 4" key="1">
    <citation type="journal article" date="2019" name="Emerg. Microbes Infect.">
        <title>Comprehensive subspecies identification of 175 nontuberculous mycobacteria species based on 7547 genomic profiles.</title>
        <authorList>
            <person name="Matsumoto Y."/>
            <person name="Kinjo T."/>
            <person name="Motooka D."/>
            <person name="Nabeya D."/>
            <person name="Jung N."/>
            <person name="Uechi K."/>
            <person name="Horii T."/>
            <person name="Iida T."/>
            <person name="Fujita J."/>
            <person name="Nakamura S."/>
        </authorList>
    </citation>
    <scope>NUCLEOTIDE SEQUENCE [LARGE SCALE GENOMIC DNA]</scope>
    <source>
        <strain evidence="3 4">JCM 12404</strain>
    </source>
</reference>
<dbReference type="RefSeq" id="WP_163774381.1">
    <property type="nucleotide sequence ID" value="NZ_AP022569.1"/>
</dbReference>
<dbReference type="SUPFAM" id="SSF49785">
    <property type="entry name" value="Galactose-binding domain-like"/>
    <property type="match status" value="1"/>
</dbReference>
<accession>A0A7I7KQY2</accession>
<dbReference type="NCBIfam" id="TIGR00976">
    <property type="entry name" value="CocE_NonD"/>
    <property type="match status" value="1"/>
</dbReference>
<keyword evidence="1 3" id="KW-0378">Hydrolase</keyword>
<proteinExistence type="predicted"/>
<dbReference type="InterPro" id="IPR029058">
    <property type="entry name" value="AB_hydrolase_fold"/>
</dbReference>
<dbReference type="InterPro" id="IPR000383">
    <property type="entry name" value="Xaa-Pro-like_dom"/>
</dbReference>
<dbReference type="Proteomes" id="UP000465866">
    <property type="component" value="Chromosome"/>
</dbReference>
<dbReference type="Pfam" id="PF08530">
    <property type="entry name" value="PepX_C"/>
    <property type="match status" value="1"/>
</dbReference>
<dbReference type="KEGG" id="mcoo:MCOO_01240"/>
<protein>
    <submittedName>
        <fullName evidence="3">Hydrolase</fullName>
    </submittedName>
</protein>
<sequence length="551" mass="59951">MTTTSDQPASSTLRALPRRIAGGALARALRLPAATHRYTVSSVKIPMRDGVELLADQYDPVGDAVGTLLVRGPYGRAFPFSLVFAYLHAARGYRVILQSVRGTFGSGGHFQPMVHEAADGADTVEWLRRQPWFTGRFATIGISYLGYTQWALLKDPPPELAAAVITAGPHDFAASAWGTGSFTVNDFLGWSNLVAHQEDPGRIRAGLRQLRAQKEVVRAAGEVPLGASGRTLLGERAGWWENWLNHPEDDAAFWDSMGVGAALDRVQVPTLLLSGWQDLFLPQTLQQYRQLRERGVEVAMTMGPWNHTQLLFAGLPTLAKETGDWLDTHVAGRPARARPSRVRSFVTNEGWRELPDWPPATTDRALYLQPGGGLGETSPAEGFSASFRYDPAEPTPTIGGRLLSPDGGYRDDGPLATRRDVLSFTSDVLSEDLPVFGRPIAELAHSSDNPHVDVFVRISEVDAKGRSRNVSDAYRRLDGSAGDGTVRLELDEIAHRFRAGTRIRVLIAGGSHPRFARNLGTGEAIATGSELRPAVHQVHFGTSRIVLPVGS</sequence>
<dbReference type="InterPro" id="IPR008979">
    <property type="entry name" value="Galactose-bd-like_sf"/>
</dbReference>
<dbReference type="SUPFAM" id="SSF53474">
    <property type="entry name" value="alpha/beta-Hydrolases"/>
    <property type="match status" value="1"/>
</dbReference>
<organism evidence="3 4">
    <name type="scientific">Mycobacterium cookii</name>
    <dbReference type="NCBI Taxonomy" id="1775"/>
    <lineage>
        <taxon>Bacteria</taxon>
        <taxon>Bacillati</taxon>
        <taxon>Actinomycetota</taxon>
        <taxon>Actinomycetes</taxon>
        <taxon>Mycobacteriales</taxon>
        <taxon>Mycobacteriaceae</taxon>
        <taxon>Mycobacterium</taxon>
    </lineage>
</organism>
<gene>
    <name evidence="3" type="ORF">MCOO_01240</name>
</gene>
<dbReference type="Gene3D" id="1.10.3020.10">
    <property type="entry name" value="alpha-amino acid ester hydrolase ( Helical cap domain)"/>
    <property type="match status" value="1"/>
</dbReference>
<evidence type="ECO:0000259" key="2">
    <source>
        <dbReference type="SMART" id="SM00939"/>
    </source>
</evidence>
<dbReference type="GO" id="GO:0008239">
    <property type="term" value="F:dipeptidyl-peptidase activity"/>
    <property type="evidence" value="ECO:0007669"/>
    <property type="project" value="InterPro"/>
</dbReference>
<dbReference type="PANTHER" id="PTHR43056:SF10">
    <property type="entry name" value="COCE_NOND FAMILY, PUTATIVE (AFU_ORTHOLOGUE AFUA_7G00600)-RELATED"/>
    <property type="match status" value="1"/>
</dbReference>
<dbReference type="InterPro" id="IPR005674">
    <property type="entry name" value="CocE/Ser_esterase"/>
</dbReference>
<dbReference type="AlphaFoldDB" id="A0A7I7KQY2"/>
<evidence type="ECO:0000313" key="3">
    <source>
        <dbReference type="EMBL" id="BBX44109.1"/>
    </source>
</evidence>
<dbReference type="Gene3D" id="3.40.50.1820">
    <property type="entry name" value="alpha/beta hydrolase"/>
    <property type="match status" value="1"/>
</dbReference>
<dbReference type="PANTHER" id="PTHR43056">
    <property type="entry name" value="PEPTIDASE S9 PROLYL OLIGOPEPTIDASE"/>
    <property type="match status" value="1"/>
</dbReference>
<keyword evidence="4" id="KW-1185">Reference proteome</keyword>
<dbReference type="SMART" id="SM00939">
    <property type="entry name" value="PepX_C"/>
    <property type="match status" value="1"/>
</dbReference>